<dbReference type="AlphaFoldDB" id="A0AAD4KI63"/>
<dbReference type="GeneID" id="70243554"/>
<accession>A0AAD4KI63</accession>
<comment type="caution">
    <text evidence="2">The sequence shown here is derived from an EMBL/GenBank/DDBJ whole genome shotgun (WGS) entry which is preliminary data.</text>
</comment>
<sequence>MEGELSREVEEFIKSWDKMQYYHEKLASIVGEKCQQALKDRGIPCNVSWRVKEADSLKRKIYTRQHPNKPKFQSEKDIVEDITDLAGVRIALYWPEHKKMVPNILESFVRIKKNKSVSDSDNQDEQARRRARRFQWYSADHYIVGLKQEQGVKIGNEEDNIEVQVVTVLRNALAEVEHNLVYKPLSGVPSWEEHNIIDGLSGVIYMGECFLDQLWDSRARKSEDTKEPFENIYDLGLCLSRLVSDNVQSEDSDLGSLRPLLPLLEIYSLNSPFELKELLASMNSQKVRSHIKAAYGDIQPTMSVCIMDYILFQRDSARIRKEQSSTGGNELEKIYTTFIWLDELFPPSTSWFGPLLLKNNLPENENSALLQAFKWLGQSTTQDLLTNPEKMTHNARNQLCELWSWFGRHRERPIQLASQLCELNIVRDLKKEWHLFTRAFAILDIIE</sequence>
<feature type="domain" description="RelA/SpoT" evidence="1">
    <location>
        <begin position="49"/>
        <end position="188"/>
    </location>
</feature>
<gene>
    <name evidence="2" type="ORF">BGW36DRAFT_348441</name>
</gene>
<name>A0AAD4KI63_9EURO</name>
<evidence type="ECO:0000313" key="2">
    <source>
        <dbReference type="EMBL" id="KAH8692235.1"/>
    </source>
</evidence>
<evidence type="ECO:0000313" key="3">
    <source>
        <dbReference type="Proteomes" id="UP001201262"/>
    </source>
</evidence>
<dbReference type="Pfam" id="PF04607">
    <property type="entry name" value="RelA_SpoT"/>
    <property type="match status" value="1"/>
</dbReference>
<reference evidence="2" key="1">
    <citation type="submission" date="2021-12" db="EMBL/GenBank/DDBJ databases">
        <title>Convergent genome expansion in fungi linked to evolution of root-endophyte symbiosis.</title>
        <authorList>
            <consortium name="DOE Joint Genome Institute"/>
            <person name="Ke Y.-H."/>
            <person name="Bonito G."/>
            <person name="Liao H.-L."/>
            <person name="Looney B."/>
            <person name="Rojas-Flechas A."/>
            <person name="Nash J."/>
            <person name="Hameed K."/>
            <person name="Schadt C."/>
            <person name="Martin F."/>
            <person name="Crous P.W."/>
            <person name="Miettinen O."/>
            <person name="Magnuson J.K."/>
            <person name="Labbe J."/>
            <person name="Jacobson D."/>
            <person name="Doktycz M.J."/>
            <person name="Veneault-Fourrey C."/>
            <person name="Kuo A."/>
            <person name="Mondo S."/>
            <person name="Calhoun S."/>
            <person name="Riley R."/>
            <person name="Ohm R."/>
            <person name="LaButti K."/>
            <person name="Andreopoulos B."/>
            <person name="Pangilinan J."/>
            <person name="Nolan M."/>
            <person name="Tritt A."/>
            <person name="Clum A."/>
            <person name="Lipzen A."/>
            <person name="Daum C."/>
            <person name="Barry K."/>
            <person name="Grigoriev I.V."/>
            <person name="Vilgalys R."/>
        </authorList>
    </citation>
    <scope>NUCLEOTIDE SEQUENCE</scope>
    <source>
        <strain evidence="2">PMI_201</strain>
    </source>
</reference>
<dbReference type="SUPFAM" id="SSF81301">
    <property type="entry name" value="Nucleotidyltransferase"/>
    <property type="match status" value="1"/>
</dbReference>
<dbReference type="Proteomes" id="UP001201262">
    <property type="component" value="Unassembled WGS sequence"/>
</dbReference>
<protein>
    <recommendedName>
        <fullName evidence="1">RelA/SpoT domain-containing protein</fullName>
    </recommendedName>
</protein>
<dbReference type="InterPro" id="IPR007685">
    <property type="entry name" value="RelA_SpoT"/>
</dbReference>
<dbReference type="SMART" id="SM00954">
    <property type="entry name" value="RelA_SpoT"/>
    <property type="match status" value="1"/>
</dbReference>
<dbReference type="GO" id="GO:0015969">
    <property type="term" value="P:guanosine tetraphosphate metabolic process"/>
    <property type="evidence" value="ECO:0007669"/>
    <property type="project" value="InterPro"/>
</dbReference>
<dbReference type="CDD" id="cd05399">
    <property type="entry name" value="NT_Rel-Spo_like"/>
    <property type="match status" value="1"/>
</dbReference>
<dbReference type="EMBL" id="JAJTJA010000011">
    <property type="protein sequence ID" value="KAH8692235.1"/>
    <property type="molecule type" value="Genomic_DNA"/>
</dbReference>
<keyword evidence="3" id="KW-1185">Reference proteome</keyword>
<dbReference type="InterPro" id="IPR043519">
    <property type="entry name" value="NT_sf"/>
</dbReference>
<evidence type="ECO:0000259" key="1">
    <source>
        <dbReference type="SMART" id="SM00954"/>
    </source>
</evidence>
<dbReference type="RefSeq" id="XP_046068232.1">
    <property type="nucleotide sequence ID" value="XM_046213267.1"/>
</dbReference>
<dbReference type="PANTHER" id="PTHR41773:SF1">
    <property type="entry name" value="RELA_SPOT DOMAIN-CONTAINING PROTEIN"/>
    <property type="match status" value="1"/>
</dbReference>
<organism evidence="2 3">
    <name type="scientific">Talaromyces proteolyticus</name>
    <dbReference type="NCBI Taxonomy" id="1131652"/>
    <lineage>
        <taxon>Eukaryota</taxon>
        <taxon>Fungi</taxon>
        <taxon>Dikarya</taxon>
        <taxon>Ascomycota</taxon>
        <taxon>Pezizomycotina</taxon>
        <taxon>Eurotiomycetes</taxon>
        <taxon>Eurotiomycetidae</taxon>
        <taxon>Eurotiales</taxon>
        <taxon>Trichocomaceae</taxon>
        <taxon>Talaromyces</taxon>
        <taxon>Talaromyces sect. Bacilispori</taxon>
    </lineage>
</organism>
<proteinExistence type="predicted"/>
<dbReference type="Gene3D" id="3.30.460.10">
    <property type="entry name" value="Beta Polymerase, domain 2"/>
    <property type="match status" value="1"/>
</dbReference>
<dbReference type="PANTHER" id="PTHR41773">
    <property type="entry name" value="GTP PYROPHOSPHATASE-RELATED"/>
    <property type="match status" value="1"/>
</dbReference>